<proteinExistence type="predicted"/>
<dbReference type="EMBL" id="JMIR01000029">
    <property type="protein sequence ID" value="KEO82028.1"/>
    <property type="molecule type" value="Genomic_DNA"/>
</dbReference>
<protein>
    <recommendedName>
        <fullName evidence="3">Competence protein ComFB</fullName>
    </recommendedName>
</protein>
<dbReference type="RefSeq" id="WP_038091581.1">
    <property type="nucleotide sequence ID" value="NZ_JMIR01000029.1"/>
</dbReference>
<dbReference type="OrthoDB" id="5616024at2"/>
<evidence type="ECO:0008006" key="3">
    <source>
        <dbReference type="Google" id="ProtNLM"/>
    </source>
</evidence>
<evidence type="ECO:0000313" key="1">
    <source>
        <dbReference type="EMBL" id="KEO82028.1"/>
    </source>
</evidence>
<dbReference type="Pfam" id="PF10719">
    <property type="entry name" value="ComFB"/>
    <property type="match status" value="1"/>
</dbReference>
<organism evidence="1 2">
    <name type="scientific">Tumebacillus flagellatus</name>
    <dbReference type="NCBI Taxonomy" id="1157490"/>
    <lineage>
        <taxon>Bacteria</taxon>
        <taxon>Bacillati</taxon>
        <taxon>Bacillota</taxon>
        <taxon>Bacilli</taxon>
        <taxon>Bacillales</taxon>
        <taxon>Alicyclobacillaceae</taxon>
        <taxon>Tumebacillus</taxon>
    </lineage>
</organism>
<dbReference type="InterPro" id="IPR019657">
    <property type="entry name" value="ComFB"/>
</dbReference>
<comment type="caution">
    <text evidence="1">The sequence shown here is derived from an EMBL/GenBank/DDBJ whole genome shotgun (WGS) entry which is preliminary data.</text>
</comment>
<dbReference type="Proteomes" id="UP000027931">
    <property type="component" value="Unassembled WGS sequence"/>
</dbReference>
<reference evidence="1 2" key="1">
    <citation type="journal article" date="2013" name="Int. J. Syst. Evol. Microbiol.">
        <title>Tumebacillus flagellatus sp. nov., an alpha-amylase/pullulanase-producing bacterium isolated from cassava wastewater.</title>
        <authorList>
            <person name="Wang Q."/>
            <person name="Xie N."/>
            <person name="Qin Y."/>
            <person name="Shen N."/>
            <person name="Zhu J."/>
            <person name="Mi H."/>
            <person name="Huang R."/>
        </authorList>
    </citation>
    <scope>NUCLEOTIDE SEQUENCE [LARGE SCALE GENOMIC DNA]</scope>
    <source>
        <strain evidence="1 2">GST4</strain>
    </source>
</reference>
<dbReference type="STRING" id="1157490.EL26_17825"/>
<dbReference type="eggNOG" id="ENOG5032ZR4">
    <property type="taxonomic scope" value="Bacteria"/>
</dbReference>
<keyword evidence="2" id="KW-1185">Reference proteome</keyword>
<gene>
    <name evidence="1" type="ORF">EL26_17825</name>
</gene>
<evidence type="ECO:0000313" key="2">
    <source>
        <dbReference type="Proteomes" id="UP000027931"/>
    </source>
</evidence>
<dbReference type="AlphaFoldDB" id="A0A074LQB1"/>
<name>A0A074LQB1_9BACL</name>
<sequence>MKVINLMEQIVEDVLVEHWNNLRLPCDCEICKNDVLALALNALPTRYVSNDKGRMIVQARMMNEQYQADVLRELSRAACVVAVKPSHTSENS</sequence>
<accession>A0A074LQB1</accession>